<evidence type="ECO:0008006" key="3">
    <source>
        <dbReference type="Google" id="ProtNLM"/>
    </source>
</evidence>
<dbReference type="RefSeq" id="WP_249771758.1">
    <property type="nucleotide sequence ID" value="NZ_CP097332.1"/>
</dbReference>
<evidence type="ECO:0000313" key="1">
    <source>
        <dbReference type="EMBL" id="UQX88349.1"/>
    </source>
</evidence>
<organism evidence="1 2">
    <name type="scientific">Jatrophihabitans telluris</name>
    <dbReference type="NCBI Taxonomy" id="2038343"/>
    <lineage>
        <taxon>Bacteria</taxon>
        <taxon>Bacillati</taxon>
        <taxon>Actinomycetota</taxon>
        <taxon>Actinomycetes</taxon>
        <taxon>Jatrophihabitantales</taxon>
        <taxon>Jatrophihabitantaceae</taxon>
        <taxon>Jatrophihabitans</taxon>
    </lineage>
</organism>
<protein>
    <recommendedName>
        <fullName evidence="3">Antibiotic biosynthesis monooxygenase</fullName>
    </recommendedName>
</protein>
<keyword evidence="2" id="KW-1185">Reference proteome</keyword>
<dbReference type="EMBL" id="CP097332">
    <property type="protein sequence ID" value="UQX88349.1"/>
    <property type="molecule type" value="Genomic_DNA"/>
</dbReference>
<gene>
    <name evidence="1" type="ORF">M6D93_19010</name>
</gene>
<proteinExistence type="predicted"/>
<name>A0ABY4QY61_9ACTN</name>
<evidence type="ECO:0000313" key="2">
    <source>
        <dbReference type="Proteomes" id="UP001056336"/>
    </source>
</evidence>
<sequence length="101" mass="11067">MSVLIIGKIHGDTTKFQQALHDRGDEFARIAEQARPEGALHHRFGVGDGMVMIVDEWASAEQFEKFFGAPDLQSFIASVGGDTSIPPDFMITEAISSPDQF</sequence>
<accession>A0ABY4QY61</accession>
<reference evidence="1" key="2">
    <citation type="submission" date="2022-05" db="EMBL/GenBank/DDBJ databases">
        <authorList>
            <person name="Kim J.-S."/>
            <person name="Lee K."/>
            <person name="Suh M."/>
            <person name="Eom M."/>
            <person name="Kim J.-S."/>
            <person name="Kim D.-S."/>
            <person name="Ko S.-H."/>
            <person name="Shin Y."/>
            <person name="Lee J.-S."/>
        </authorList>
    </citation>
    <scope>NUCLEOTIDE SEQUENCE</scope>
    <source>
        <strain evidence="1">N237</strain>
    </source>
</reference>
<reference evidence="1" key="1">
    <citation type="journal article" date="2018" name="Int. J. Syst. Evol. Microbiol.">
        <title>Jatrophihabitans telluris sp. nov., isolated from sediment soil of lava forest wetlands and the emended description of the genus Jatrophihabitans.</title>
        <authorList>
            <person name="Lee K.C."/>
            <person name="Suh M.K."/>
            <person name="Eom M.K."/>
            <person name="Kim K.K."/>
            <person name="Kim J.S."/>
            <person name="Kim D.S."/>
            <person name="Ko S.H."/>
            <person name="Shin Y.K."/>
            <person name="Lee J.S."/>
        </authorList>
    </citation>
    <scope>NUCLEOTIDE SEQUENCE</scope>
    <source>
        <strain evidence="1">N237</strain>
    </source>
</reference>
<dbReference type="Proteomes" id="UP001056336">
    <property type="component" value="Chromosome"/>
</dbReference>